<gene>
    <name evidence="2" type="ORF">BCR33DRAFT_711260</name>
</gene>
<feature type="non-terminal residue" evidence="2">
    <location>
        <position position="1"/>
    </location>
</feature>
<dbReference type="EMBL" id="MCGO01000001">
    <property type="protein sequence ID" value="ORY53921.1"/>
    <property type="molecule type" value="Genomic_DNA"/>
</dbReference>
<dbReference type="Proteomes" id="UP000193642">
    <property type="component" value="Unassembled WGS sequence"/>
</dbReference>
<feature type="non-terminal residue" evidence="2">
    <location>
        <position position="279"/>
    </location>
</feature>
<feature type="transmembrane region" description="Helical" evidence="1">
    <location>
        <begin position="63"/>
        <end position="85"/>
    </location>
</feature>
<comment type="caution">
    <text evidence="2">The sequence shown here is derived from an EMBL/GenBank/DDBJ whole genome shotgun (WGS) entry which is preliminary data.</text>
</comment>
<proteinExistence type="predicted"/>
<feature type="transmembrane region" description="Helical" evidence="1">
    <location>
        <begin position="173"/>
        <end position="194"/>
    </location>
</feature>
<feature type="transmembrane region" description="Helical" evidence="1">
    <location>
        <begin position="206"/>
        <end position="226"/>
    </location>
</feature>
<feature type="transmembrane region" description="Helical" evidence="1">
    <location>
        <begin position="97"/>
        <end position="115"/>
    </location>
</feature>
<feature type="transmembrane region" description="Helical" evidence="1">
    <location>
        <begin position="136"/>
        <end position="153"/>
    </location>
</feature>
<evidence type="ECO:0008006" key="4">
    <source>
        <dbReference type="Google" id="ProtNLM"/>
    </source>
</evidence>
<accession>A0A1Y2D3Q9</accession>
<evidence type="ECO:0000313" key="3">
    <source>
        <dbReference type="Proteomes" id="UP000193642"/>
    </source>
</evidence>
<feature type="transmembrane region" description="Helical" evidence="1">
    <location>
        <begin position="246"/>
        <end position="267"/>
    </location>
</feature>
<organism evidence="2 3">
    <name type="scientific">Rhizoclosmatium globosum</name>
    <dbReference type="NCBI Taxonomy" id="329046"/>
    <lineage>
        <taxon>Eukaryota</taxon>
        <taxon>Fungi</taxon>
        <taxon>Fungi incertae sedis</taxon>
        <taxon>Chytridiomycota</taxon>
        <taxon>Chytridiomycota incertae sedis</taxon>
        <taxon>Chytridiomycetes</taxon>
        <taxon>Chytridiales</taxon>
        <taxon>Chytriomycetaceae</taxon>
        <taxon>Rhizoclosmatium</taxon>
    </lineage>
</organism>
<feature type="transmembrane region" description="Helical" evidence="1">
    <location>
        <begin position="12"/>
        <end position="43"/>
    </location>
</feature>
<sequence length="279" mass="32138">TKMSNSVDDIPFYHYMASVYISCATSLLATFQLLYCLHAIFILDSRNRNDTTKQPPKLSRLNLFLILACTSPIFLCVSKAVNCYYTMEYKFFNPTKISEIFFLCLSEQFYIVFAWNRSFHLIKMHFPCRFNYLAKFSNYSPLVLFLQLIPWMVQILAPDTKWITGWLYSTTSIFSGLLVTLWEALMISCFVAYLKRESEPNSKFKVIAWYGCVSSLLCFCATALYVANSTVPRIKPANSNLLVTGVYLFVTLVVGSQVRMKVVLLNLKKANENSKRLEK</sequence>
<keyword evidence="1" id="KW-0812">Transmembrane</keyword>
<reference evidence="2 3" key="1">
    <citation type="submission" date="2016-07" db="EMBL/GenBank/DDBJ databases">
        <title>Pervasive Adenine N6-methylation of Active Genes in Fungi.</title>
        <authorList>
            <consortium name="DOE Joint Genome Institute"/>
            <person name="Mondo S.J."/>
            <person name="Dannebaum R.O."/>
            <person name="Kuo R.C."/>
            <person name="Labutti K."/>
            <person name="Haridas S."/>
            <person name="Kuo A."/>
            <person name="Salamov A."/>
            <person name="Ahrendt S.R."/>
            <person name="Lipzen A."/>
            <person name="Sullivan W."/>
            <person name="Andreopoulos W.B."/>
            <person name="Clum A."/>
            <person name="Lindquist E."/>
            <person name="Daum C."/>
            <person name="Ramamoorthy G.K."/>
            <person name="Gryganskyi A."/>
            <person name="Culley D."/>
            <person name="Magnuson J.K."/>
            <person name="James T.Y."/>
            <person name="O'Malley M.A."/>
            <person name="Stajich J.E."/>
            <person name="Spatafora J.W."/>
            <person name="Visel A."/>
            <person name="Grigoriev I.V."/>
        </authorList>
    </citation>
    <scope>NUCLEOTIDE SEQUENCE [LARGE SCALE GENOMIC DNA]</scope>
    <source>
        <strain evidence="2 3">JEL800</strain>
    </source>
</reference>
<protein>
    <recommendedName>
        <fullName evidence="4">Serpentine receptor class gamma</fullName>
    </recommendedName>
</protein>
<evidence type="ECO:0000313" key="2">
    <source>
        <dbReference type="EMBL" id="ORY53921.1"/>
    </source>
</evidence>
<keyword evidence="3" id="KW-1185">Reference proteome</keyword>
<dbReference type="AlphaFoldDB" id="A0A1Y2D3Q9"/>
<keyword evidence="1" id="KW-0472">Membrane</keyword>
<name>A0A1Y2D3Q9_9FUNG</name>
<evidence type="ECO:0000256" key="1">
    <source>
        <dbReference type="SAM" id="Phobius"/>
    </source>
</evidence>
<keyword evidence="1" id="KW-1133">Transmembrane helix</keyword>